<protein>
    <submittedName>
        <fullName evidence="1">Uncharacterized protein 169</fullName>
    </submittedName>
</protein>
<gene>
    <name evidence="1" type="primary">169</name>
</gene>
<reference evidence="1 2" key="1">
    <citation type="journal article" date="2011" name="J. Virol.">
        <title>Genomic and proteomic characterization of the broad host range Salmonella phage PVP-SE1 - The creation of a new phage genus.</title>
        <authorList>
            <person name="Santos S.B."/>
            <person name="Kropinski A.M."/>
            <person name="Ceyssens P.J."/>
            <person name="Ackermann H.W."/>
            <person name="Villegas A."/>
            <person name="Lavigne R."/>
            <person name="Krylov V.N."/>
            <person name="Carvalho C.M."/>
            <person name="Ferreira E.C."/>
            <person name="Azeredo J."/>
        </authorList>
    </citation>
    <scope>NUCLEOTIDE SEQUENCE [LARGE SCALE GENOMIC DNA]</scope>
    <source>
        <strain evidence="1">PVP-SE1</strain>
    </source>
</reference>
<accession>G3BM35</accession>
<dbReference type="KEGG" id="vg:11258150"/>
<name>G3BM35_9CAUD</name>
<proteinExistence type="predicted"/>
<evidence type="ECO:0000313" key="1">
    <source>
        <dbReference type="EMBL" id="ADP02565.1"/>
    </source>
</evidence>
<sequence length="75" mass="7975">MSYGLLTPEQAEILRKRFLLQEATGNDLKDIAKNVGVGCMHDACPNCGGTGIRKDGLGMCVHGISCPCPKCSFTC</sequence>
<dbReference type="EMBL" id="GU070616">
    <property type="protein sequence ID" value="ADP02565.1"/>
    <property type="molecule type" value="Genomic_DNA"/>
</dbReference>
<dbReference type="RefSeq" id="YP_004893976.1">
    <property type="nucleotide sequence ID" value="NC_016071.1"/>
</dbReference>
<keyword evidence="2" id="KW-1185">Reference proteome</keyword>
<evidence type="ECO:0000313" key="2">
    <source>
        <dbReference type="Proteomes" id="UP000008530"/>
    </source>
</evidence>
<dbReference type="GeneID" id="11258150"/>
<organism evidence="1 2">
    <name type="scientific">Salmonella phage PVPSE1</name>
    <dbReference type="NCBI Taxonomy" id="889338"/>
    <lineage>
        <taxon>Viruses</taxon>
        <taxon>Duplodnaviria</taxon>
        <taxon>Heunggongvirae</taxon>
        <taxon>Uroviricota</taxon>
        <taxon>Caudoviricetes</taxon>
        <taxon>Vequintavirinae</taxon>
        <taxon>Seunavirus</taxon>
        <taxon>Seunavirus PVPSE1</taxon>
    </lineage>
</organism>
<dbReference type="Proteomes" id="UP000008530">
    <property type="component" value="Segment"/>
</dbReference>
<dbReference type="OrthoDB" id="25752at10239"/>